<protein>
    <submittedName>
        <fullName evidence="5">Class I SAM-dependent methyltransferase</fullName>
    </submittedName>
</protein>
<evidence type="ECO:0000256" key="2">
    <source>
        <dbReference type="ARBA" id="ARBA00022679"/>
    </source>
</evidence>
<dbReference type="Pfam" id="PF13649">
    <property type="entry name" value="Methyltransf_25"/>
    <property type="match status" value="1"/>
</dbReference>
<evidence type="ECO:0000313" key="6">
    <source>
        <dbReference type="Proteomes" id="UP001060261"/>
    </source>
</evidence>
<dbReference type="InterPro" id="IPR029063">
    <property type="entry name" value="SAM-dependent_MTases_sf"/>
</dbReference>
<dbReference type="SUPFAM" id="SSF53335">
    <property type="entry name" value="S-adenosyl-L-methionine-dependent methyltransferases"/>
    <property type="match status" value="1"/>
</dbReference>
<dbReference type="RefSeq" id="WP_260560007.1">
    <property type="nucleotide sequence ID" value="NZ_CP104213.1"/>
</dbReference>
<organism evidence="5 6">
    <name type="scientific">Deinococcus rubellus</name>
    <dbReference type="NCBI Taxonomy" id="1889240"/>
    <lineage>
        <taxon>Bacteria</taxon>
        <taxon>Thermotogati</taxon>
        <taxon>Deinococcota</taxon>
        <taxon>Deinococci</taxon>
        <taxon>Deinococcales</taxon>
        <taxon>Deinococcaceae</taxon>
        <taxon>Deinococcus</taxon>
    </lineage>
</organism>
<proteinExistence type="predicted"/>
<dbReference type="PANTHER" id="PTHR43464:SF19">
    <property type="entry name" value="UBIQUINONE BIOSYNTHESIS O-METHYLTRANSFERASE, MITOCHONDRIAL"/>
    <property type="match status" value="1"/>
</dbReference>
<keyword evidence="1 5" id="KW-0489">Methyltransferase</keyword>
<dbReference type="CDD" id="cd02440">
    <property type="entry name" value="AdoMet_MTases"/>
    <property type="match status" value="1"/>
</dbReference>
<dbReference type="InterPro" id="IPR041698">
    <property type="entry name" value="Methyltransf_25"/>
</dbReference>
<evidence type="ECO:0000259" key="4">
    <source>
        <dbReference type="Pfam" id="PF13649"/>
    </source>
</evidence>
<evidence type="ECO:0000256" key="1">
    <source>
        <dbReference type="ARBA" id="ARBA00022603"/>
    </source>
</evidence>
<dbReference type="EMBL" id="CP104213">
    <property type="protein sequence ID" value="UWX63727.1"/>
    <property type="molecule type" value="Genomic_DNA"/>
</dbReference>
<dbReference type="GO" id="GO:0032259">
    <property type="term" value="P:methylation"/>
    <property type="evidence" value="ECO:0007669"/>
    <property type="project" value="UniProtKB-KW"/>
</dbReference>
<reference evidence="5" key="1">
    <citation type="submission" date="2022-09" db="EMBL/GenBank/DDBJ databases">
        <title>genome sequence of Deinococcus rubellus.</title>
        <authorList>
            <person name="Srinivasan S."/>
        </authorList>
    </citation>
    <scope>NUCLEOTIDE SEQUENCE</scope>
    <source>
        <strain evidence="5">Ant6</strain>
    </source>
</reference>
<keyword evidence="6" id="KW-1185">Reference proteome</keyword>
<dbReference type="Proteomes" id="UP001060261">
    <property type="component" value="Chromosome"/>
</dbReference>
<evidence type="ECO:0000313" key="5">
    <source>
        <dbReference type="EMBL" id="UWX63727.1"/>
    </source>
</evidence>
<evidence type="ECO:0000256" key="3">
    <source>
        <dbReference type="ARBA" id="ARBA00022691"/>
    </source>
</evidence>
<sequence length="242" mass="26516">MRLSTLEQLLDTLDHLFDDGSDWTRRNAHDHWADLFGRPDHPLNSDLPDANLVDWQKRGLLPTTDLPRTGSKMALDIGCGLGRNTRWLAAQGYCATGVDLSRYAVSHARERSPDSSASYAECDVLREEIPGGPFDVVYDSGCFHHLAPHRRLSYLTALSACLKPGGLFGICTFAPGEMGSVADDLTLFRQGRLEGGTAYSTDDLQAVFSELELLDSGPLSPDNAEAVFAMGFLNAALFRRPE</sequence>
<keyword evidence="3" id="KW-0949">S-adenosyl-L-methionine</keyword>
<accession>A0ABY5YH52</accession>
<name>A0ABY5YH52_9DEIO</name>
<keyword evidence="2" id="KW-0808">Transferase</keyword>
<dbReference type="Gene3D" id="3.40.50.150">
    <property type="entry name" value="Vaccinia Virus protein VP39"/>
    <property type="match status" value="1"/>
</dbReference>
<feature type="domain" description="Methyltransferase" evidence="4">
    <location>
        <begin position="75"/>
        <end position="166"/>
    </location>
</feature>
<gene>
    <name evidence="5" type="ORF">N0D28_13470</name>
</gene>
<dbReference type="PANTHER" id="PTHR43464">
    <property type="entry name" value="METHYLTRANSFERASE"/>
    <property type="match status" value="1"/>
</dbReference>
<dbReference type="GO" id="GO:0008168">
    <property type="term" value="F:methyltransferase activity"/>
    <property type="evidence" value="ECO:0007669"/>
    <property type="project" value="UniProtKB-KW"/>
</dbReference>